<evidence type="ECO:0008006" key="4">
    <source>
        <dbReference type="Google" id="ProtNLM"/>
    </source>
</evidence>
<keyword evidence="1" id="KW-0732">Signal</keyword>
<accession>A0ABX1PCK8</accession>
<dbReference type="Proteomes" id="UP000718564">
    <property type="component" value="Unassembled WGS sequence"/>
</dbReference>
<evidence type="ECO:0000313" key="3">
    <source>
        <dbReference type="Proteomes" id="UP000718564"/>
    </source>
</evidence>
<protein>
    <recommendedName>
        <fullName evidence="4">DUF839 domain-containing protein</fullName>
    </recommendedName>
</protein>
<keyword evidence="3" id="KW-1185">Reference proteome</keyword>
<gene>
    <name evidence="2" type="ORF">DP116_17460</name>
</gene>
<dbReference type="InterPro" id="IPR006311">
    <property type="entry name" value="TAT_signal"/>
</dbReference>
<dbReference type="EMBL" id="QMEB01000140">
    <property type="protein sequence ID" value="NMG21137.1"/>
    <property type="molecule type" value="Genomic_DNA"/>
</dbReference>
<feature type="chain" id="PRO_5045735845" description="DUF839 domain-containing protein" evidence="1">
    <location>
        <begin position="23"/>
        <end position="133"/>
    </location>
</feature>
<evidence type="ECO:0000256" key="1">
    <source>
        <dbReference type="SAM" id="SignalP"/>
    </source>
</evidence>
<comment type="caution">
    <text evidence="2">The sequence shown here is derived from an EMBL/GenBank/DDBJ whole genome shotgun (WGS) entry which is preliminary data.</text>
</comment>
<proteinExistence type="predicted"/>
<sequence>MSKLSRRQVLIFFAGAAGAVLADQVLGGTVDAREAKFAPLSFTPVRLPHPLPIYKQQKNYLPREIGQGKTLDASPDVKLVSYNVVDDVVVPPEYERYVIVGWGDRPYTAKPVLSEQASSNLRFEAKSLRDFEQ</sequence>
<evidence type="ECO:0000313" key="2">
    <source>
        <dbReference type="EMBL" id="NMG21137.1"/>
    </source>
</evidence>
<reference evidence="2 3" key="1">
    <citation type="submission" date="2018-06" db="EMBL/GenBank/DDBJ databases">
        <title>Comparative genomics of Brasilonema spp. strains.</title>
        <authorList>
            <person name="Alvarenga D.O."/>
            <person name="Fiore M.F."/>
            <person name="Varani A.M."/>
        </authorList>
    </citation>
    <scope>NUCLEOTIDE SEQUENCE [LARGE SCALE GENOMIC DNA]</scope>
    <source>
        <strain evidence="2 3">SPC951</strain>
    </source>
</reference>
<organism evidence="2 3">
    <name type="scientific">Brasilonema bromeliae SPC951</name>
    <dbReference type="NCBI Taxonomy" id="385972"/>
    <lineage>
        <taxon>Bacteria</taxon>
        <taxon>Bacillati</taxon>
        <taxon>Cyanobacteriota</taxon>
        <taxon>Cyanophyceae</taxon>
        <taxon>Nostocales</taxon>
        <taxon>Scytonemataceae</taxon>
        <taxon>Brasilonema</taxon>
        <taxon>Bromeliae group (in: Brasilonema)</taxon>
    </lineage>
</organism>
<feature type="signal peptide" evidence="1">
    <location>
        <begin position="1"/>
        <end position="22"/>
    </location>
</feature>
<dbReference type="PROSITE" id="PS51318">
    <property type="entry name" value="TAT"/>
    <property type="match status" value="1"/>
</dbReference>
<name>A0ABX1PCK8_9CYAN</name>